<dbReference type="EMBL" id="JACGWO010000004">
    <property type="protein sequence ID" value="KAK4428630.1"/>
    <property type="molecule type" value="Genomic_DNA"/>
</dbReference>
<comment type="caution">
    <text evidence="2">The sequence shown here is derived from an EMBL/GenBank/DDBJ whole genome shotgun (WGS) entry which is preliminary data.</text>
</comment>
<dbReference type="AlphaFoldDB" id="A0AAE2CNG3"/>
<dbReference type="PANTHER" id="PTHR33872:SF7">
    <property type="entry name" value="OSJNBA0084K11.10-LIKE PROTEIN"/>
    <property type="match status" value="1"/>
</dbReference>
<gene>
    <name evidence="2" type="ORF">Salat_1162800</name>
</gene>
<keyword evidence="3" id="KW-1185">Reference proteome</keyword>
<dbReference type="PANTHER" id="PTHR33872">
    <property type="entry name" value="DNA POLYMERASE EPSILON CATALYTIC SUBUNIT A"/>
    <property type="match status" value="1"/>
</dbReference>
<organism evidence="2 3">
    <name type="scientific">Sesamum alatum</name>
    <dbReference type="NCBI Taxonomy" id="300844"/>
    <lineage>
        <taxon>Eukaryota</taxon>
        <taxon>Viridiplantae</taxon>
        <taxon>Streptophyta</taxon>
        <taxon>Embryophyta</taxon>
        <taxon>Tracheophyta</taxon>
        <taxon>Spermatophyta</taxon>
        <taxon>Magnoliopsida</taxon>
        <taxon>eudicotyledons</taxon>
        <taxon>Gunneridae</taxon>
        <taxon>Pentapetalae</taxon>
        <taxon>asterids</taxon>
        <taxon>lamiids</taxon>
        <taxon>Lamiales</taxon>
        <taxon>Pedaliaceae</taxon>
        <taxon>Sesamum</taxon>
    </lineage>
</organism>
<feature type="region of interest" description="Disordered" evidence="1">
    <location>
        <begin position="76"/>
        <end position="102"/>
    </location>
</feature>
<dbReference type="Proteomes" id="UP001293254">
    <property type="component" value="Unassembled WGS sequence"/>
</dbReference>
<sequence>MDKLKKVGSPSPPPLSRFHSLRKQMVKSLVAPSVTKQQVADYWRQRRMIEEDHLSAAIKAAAHIRAQNLSDHDYRQFLDSLEDDENKENENTTEASSKKDEKEEIRVGIKDWWTKSAYAYLNEPFMTQVDKPRGRPPSTRLSQYFVDNSASLLTPNDGHLGQHGYQVS</sequence>
<evidence type="ECO:0000313" key="3">
    <source>
        <dbReference type="Proteomes" id="UP001293254"/>
    </source>
</evidence>
<name>A0AAE2CNG3_9LAMI</name>
<protein>
    <submittedName>
        <fullName evidence="2">Uncharacterized protein</fullName>
    </submittedName>
</protein>
<reference evidence="2" key="2">
    <citation type="journal article" date="2024" name="Plant">
        <title>Genomic evolution and insights into agronomic trait innovations of Sesamum species.</title>
        <authorList>
            <person name="Miao H."/>
            <person name="Wang L."/>
            <person name="Qu L."/>
            <person name="Liu H."/>
            <person name="Sun Y."/>
            <person name="Le M."/>
            <person name="Wang Q."/>
            <person name="Wei S."/>
            <person name="Zheng Y."/>
            <person name="Lin W."/>
            <person name="Duan Y."/>
            <person name="Cao H."/>
            <person name="Xiong S."/>
            <person name="Wang X."/>
            <person name="Wei L."/>
            <person name="Li C."/>
            <person name="Ma Q."/>
            <person name="Ju M."/>
            <person name="Zhao R."/>
            <person name="Li G."/>
            <person name="Mu C."/>
            <person name="Tian Q."/>
            <person name="Mei H."/>
            <person name="Zhang T."/>
            <person name="Gao T."/>
            <person name="Zhang H."/>
        </authorList>
    </citation>
    <scope>NUCLEOTIDE SEQUENCE</scope>
    <source>
        <strain evidence="2">3651</strain>
    </source>
</reference>
<accession>A0AAE2CNG3</accession>
<proteinExistence type="predicted"/>
<evidence type="ECO:0000256" key="1">
    <source>
        <dbReference type="SAM" id="MobiDB-lite"/>
    </source>
</evidence>
<reference evidence="2" key="1">
    <citation type="submission" date="2020-06" db="EMBL/GenBank/DDBJ databases">
        <authorList>
            <person name="Li T."/>
            <person name="Hu X."/>
            <person name="Zhang T."/>
            <person name="Song X."/>
            <person name="Zhang H."/>
            <person name="Dai N."/>
            <person name="Sheng W."/>
            <person name="Hou X."/>
            <person name="Wei L."/>
        </authorList>
    </citation>
    <scope>NUCLEOTIDE SEQUENCE</scope>
    <source>
        <strain evidence="2">3651</strain>
        <tissue evidence="2">Leaf</tissue>
    </source>
</reference>
<evidence type="ECO:0000313" key="2">
    <source>
        <dbReference type="EMBL" id="KAK4428630.1"/>
    </source>
</evidence>